<comment type="subunit">
    <text evidence="7">Interacts with UvrB in an incision complex.</text>
</comment>
<dbReference type="Gene3D" id="3.30.420.340">
    <property type="entry name" value="UvrC, RNAse H endonuclease domain"/>
    <property type="match status" value="1"/>
</dbReference>
<dbReference type="InterPro" id="IPR050066">
    <property type="entry name" value="UvrABC_protein_C"/>
</dbReference>
<dbReference type="GO" id="GO:0009432">
    <property type="term" value="P:SOS response"/>
    <property type="evidence" value="ECO:0007669"/>
    <property type="project" value="UniProtKB-UniRule"/>
</dbReference>
<evidence type="ECO:0000259" key="12">
    <source>
        <dbReference type="PROSITE" id="PS50165"/>
    </source>
</evidence>
<evidence type="ECO:0000259" key="10">
    <source>
        <dbReference type="PROSITE" id="PS50151"/>
    </source>
</evidence>
<keyword evidence="5 7" id="KW-0234">DNA repair</keyword>
<evidence type="ECO:0000259" key="11">
    <source>
        <dbReference type="PROSITE" id="PS50164"/>
    </source>
</evidence>
<evidence type="ECO:0000256" key="6">
    <source>
        <dbReference type="ARBA" id="ARBA00023236"/>
    </source>
</evidence>
<dbReference type="SMART" id="SM00278">
    <property type="entry name" value="HhH1"/>
    <property type="match status" value="2"/>
</dbReference>
<dbReference type="InterPro" id="IPR001162">
    <property type="entry name" value="UvrC_RNase_H_dom"/>
</dbReference>
<dbReference type="PANTHER" id="PTHR30562:SF1">
    <property type="entry name" value="UVRABC SYSTEM PROTEIN C"/>
    <property type="match status" value="1"/>
</dbReference>
<dbReference type="GO" id="GO:0005737">
    <property type="term" value="C:cytoplasm"/>
    <property type="evidence" value="ECO:0007669"/>
    <property type="project" value="UniProtKB-SubCell"/>
</dbReference>
<dbReference type="InterPro" id="IPR038476">
    <property type="entry name" value="UvrC_RNase_H_dom_sf"/>
</dbReference>
<evidence type="ECO:0000256" key="5">
    <source>
        <dbReference type="ARBA" id="ARBA00023204"/>
    </source>
</evidence>
<dbReference type="SUPFAM" id="SSF46600">
    <property type="entry name" value="C-terminal UvrC-binding domain of UvrB"/>
    <property type="match status" value="1"/>
</dbReference>
<dbReference type="Proteomes" id="UP000259211">
    <property type="component" value="Unassembled WGS sequence"/>
</dbReference>
<dbReference type="Gene3D" id="4.10.860.10">
    <property type="entry name" value="UVR domain"/>
    <property type="match status" value="1"/>
</dbReference>
<dbReference type="NCBIfam" id="NF001824">
    <property type="entry name" value="PRK00558.1-5"/>
    <property type="match status" value="1"/>
</dbReference>
<evidence type="ECO:0000256" key="8">
    <source>
        <dbReference type="SAM" id="Coils"/>
    </source>
</evidence>
<keyword evidence="3 7" id="KW-0228">DNA excision</keyword>
<dbReference type="Pfam" id="PF01541">
    <property type="entry name" value="GIY-YIG"/>
    <property type="match status" value="1"/>
</dbReference>
<keyword evidence="8" id="KW-0175">Coiled coil</keyword>
<dbReference type="Pfam" id="PF22920">
    <property type="entry name" value="UvrC_RNaseH"/>
    <property type="match status" value="1"/>
</dbReference>
<dbReference type="NCBIfam" id="TIGR00194">
    <property type="entry name" value="uvrC"/>
    <property type="match status" value="1"/>
</dbReference>
<dbReference type="InterPro" id="IPR003583">
    <property type="entry name" value="Hlx-hairpin-Hlx_DNA-bd_motif"/>
</dbReference>
<dbReference type="Gene3D" id="1.10.150.20">
    <property type="entry name" value="5' to 3' exonuclease, C-terminal subdomain"/>
    <property type="match status" value="1"/>
</dbReference>
<dbReference type="SMART" id="SM00465">
    <property type="entry name" value="GIYc"/>
    <property type="match status" value="1"/>
</dbReference>
<keyword evidence="1 7" id="KW-0963">Cytoplasm</keyword>
<dbReference type="FunFam" id="3.30.420.340:FF:000003">
    <property type="entry name" value="UvrABC system protein C"/>
    <property type="match status" value="1"/>
</dbReference>
<dbReference type="PANTHER" id="PTHR30562">
    <property type="entry name" value="UVRC/OXIDOREDUCTASE"/>
    <property type="match status" value="1"/>
</dbReference>
<evidence type="ECO:0000313" key="13">
    <source>
        <dbReference type="EMBL" id="RFT44409.1"/>
    </source>
</evidence>
<evidence type="ECO:0000256" key="4">
    <source>
        <dbReference type="ARBA" id="ARBA00022881"/>
    </source>
</evidence>
<dbReference type="Pfam" id="PF08459">
    <property type="entry name" value="UvrC_RNaseH_dom"/>
    <property type="match status" value="1"/>
</dbReference>
<evidence type="ECO:0000256" key="9">
    <source>
        <dbReference type="SAM" id="MobiDB-lite"/>
    </source>
</evidence>
<sequence>MADPSSYRPAPGTIPTQPGVYRFSDEHGQVIYVGKAKNLRNRLNSYFQDISALHPRTQRMVTTAAHVQWTVVQNEVESLQLEYTWIKEFDPRFNVMYRDDKSYPWLCFTWTDEYPRVFVGRGAHHKGWRYYGPFGQAWAIRDTVETLLRVFPMRSCSTGVFNRAKNQGRPCLLGYIGKCSAPCVGRITPEAHREIADEFCDFMAGRTTKIVKRLEAEMAEASENLEFERAAVIRDSLGALSKTLERNAVVLGDGTDADVISMAVDPLEVGVKIFHVRGGRIRGERGWVADRADDADEAELMETFLTQLYGINSSDGQVRDDGHGNAVPPLVLVSTNPANPDVMSTILSSERGSHVEIRVPRRGDKATLMDTVTRNAQETLAQHKLKRASDLATRTRALEEIQEALGLDRAPLRMESYDISHIQGTNVVGSMVVFEDGMPRKSEYRRFIIKGFEGSDDFAAMHEVLSRRLRRLVEDRDAMAKAQTPDGDVGSLIDPTTGAPRKFAYAPHLIVVDGGAPQVHAAQEVLEEFGLEDEIALCGLAKRLEEVWLPDEEWPVILPRTSEGLYLLQRLRDEAHRFAITFHRSKRSKAMVESVLDGVSGLGETRRKALVSHFGSVRALRKATVEDIAEIPGFGPKLAGEVVAALSKDKPGEAINTATGEVADADGLADADNSTTLEP</sequence>
<protein>
    <recommendedName>
        <fullName evidence="7">UvrABC system protein C</fullName>
        <shortName evidence="7">Protein UvrC</shortName>
    </recommendedName>
    <alternativeName>
        <fullName evidence="7">Excinuclease ABC subunit C</fullName>
    </alternativeName>
</protein>
<dbReference type="InterPro" id="IPR047296">
    <property type="entry name" value="GIY-YIG_UvrC_Cho"/>
</dbReference>
<comment type="subcellular location">
    <subcellularLocation>
        <location evidence="7">Cytoplasm</location>
    </subcellularLocation>
</comment>
<dbReference type="GO" id="GO:0006289">
    <property type="term" value="P:nucleotide-excision repair"/>
    <property type="evidence" value="ECO:0007669"/>
    <property type="project" value="UniProtKB-UniRule"/>
</dbReference>
<reference evidence="13 14" key="1">
    <citation type="submission" date="2017-07" db="EMBL/GenBank/DDBJ databases">
        <authorList>
            <person name="Sun Z.S."/>
            <person name="Albrecht U."/>
            <person name="Echele G."/>
            <person name="Lee C.C."/>
        </authorList>
    </citation>
    <scope>NUCLEOTIDE SEQUENCE [LARGE SCALE GENOMIC DNA]</scope>
    <source>
        <strain evidence="13 14">P16-029</strain>
    </source>
</reference>
<accession>A0A3E2DG71</accession>
<dbReference type="InterPro" id="IPR000305">
    <property type="entry name" value="GIY-YIG_endonuc"/>
</dbReference>
<evidence type="ECO:0000256" key="3">
    <source>
        <dbReference type="ARBA" id="ARBA00022769"/>
    </source>
</evidence>
<dbReference type="SUPFAM" id="SSF47781">
    <property type="entry name" value="RuvA domain 2-like"/>
    <property type="match status" value="1"/>
</dbReference>
<keyword evidence="2 7" id="KW-0227">DNA damage</keyword>
<dbReference type="PROSITE" id="PS50151">
    <property type="entry name" value="UVR"/>
    <property type="match status" value="1"/>
</dbReference>
<keyword evidence="4 7" id="KW-0267">Excision nuclease</keyword>
<gene>
    <name evidence="7" type="primary">uvrC</name>
    <name evidence="13" type="ORF">CHT91_06065</name>
</gene>
<dbReference type="PROSITE" id="PS50164">
    <property type="entry name" value="GIY_YIG"/>
    <property type="match status" value="1"/>
</dbReference>
<comment type="function">
    <text evidence="7">The UvrABC repair system catalyzes the recognition and processing of DNA lesions. UvrC both incises the 5' and 3' sides of the lesion. The N-terminal half is responsible for the 3' incision and the C-terminal half is responsible for the 5' incision.</text>
</comment>
<evidence type="ECO:0000256" key="7">
    <source>
        <dbReference type="HAMAP-Rule" id="MF_00203"/>
    </source>
</evidence>
<evidence type="ECO:0000256" key="1">
    <source>
        <dbReference type="ARBA" id="ARBA00022490"/>
    </source>
</evidence>
<dbReference type="InterPro" id="IPR035901">
    <property type="entry name" value="GIY-YIG_endonuc_sf"/>
</dbReference>
<feature type="region of interest" description="Disordered" evidence="9">
    <location>
        <begin position="655"/>
        <end position="679"/>
    </location>
</feature>
<evidence type="ECO:0000256" key="2">
    <source>
        <dbReference type="ARBA" id="ARBA00022763"/>
    </source>
</evidence>
<dbReference type="InterPro" id="IPR004791">
    <property type="entry name" value="UvrC"/>
</dbReference>
<feature type="domain" description="UvrC family homology region profile" evidence="12">
    <location>
        <begin position="259"/>
        <end position="526"/>
    </location>
</feature>
<dbReference type="CDD" id="cd10434">
    <property type="entry name" value="GIY-YIG_UvrC_Cho"/>
    <property type="match status" value="1"/>
</dbReference>
<dbReference type="GO" id="GO:0009381">
    <property type="term" value="F:excinuclease ABC activity"/>
    <property type="evidence" value="ECO:0007669"/>
    <property type="project" value="UniProtKB-UniRule"/>
</dbReference>
<dbReference type="FunFam" id="3.40.1440.10:FF:000001">
    <property type="entry name" value="UvrABC system protein C"/>
    <property type="match status" value="1"/>
</dbReference>
<feature type="coiled-coil region" evidence="8">
    <location>
        <begin position="204"/>
        <end position="231"/>
    </location>
</feature>
<dbReference type="RefSeq" id="WP_065673954.1">
    <property type="nucleotide sequence ID" value="NZ_LYSN01000035.1"/>
</dbReference>
<comment type="caution">
    <text evidence="13">The sequence shown here is derived from an EMBL/GenBank/DDBJ whole genome shotgun (WGS) entry which is preliminary data.</text>
</comment>
<organism evidence="13 14">
    <name type="scientific">Cutibacterium avidum</name>
    <dbReference type="NCBI Taxonomy" id="33010"/>
    <lineage>
        <taxon>Bacteria</taxon>
        <taxon>Bacillati</taxon>
        <taxon>Actinomycetota</taxon>
        <taxon>Actinomycetes</taxon>
        <taxon>Propionibacteriales</taxon>
        <taxon>Propionibacteriaceae</taxon>
        <taxon>Cutibacterium</taxon>
    </lineage>
</organism>
<proteinExistence type="inferred from homology"/>
<dbReference type="InterPro" id="IPR001943">
    <property type="entry name" value="UVR_dom"/>
</dbReference>
<dbReference type="AlphaFoldDB" id="A0A3E2DG71"/>
<feature type="domain" description="UVR" evidence="10">
    <location>
        <begin position="208"/>
        <end position="243"/>
    </location>
</feature>
<dbReference type="InterPro" id="IPR036876">
    <property type="entry name" value="UVR_dom_sf"/>
</dbReference>
<feature type="domain" description="GIY-YIG" evidence="11">
    <location>
        <begin position="16"/>
        <end position="95"/>
    </location>
</feature>
<dbReference type="Gene3D" id="3.40.1440.10">
    <property type="entry name" value="GIY-YIG endonuclease"/>
    <property type="match status" value="1"/>
</dbReference>
<keyword evidence="6 7" id="KW-0742">SOS response</keyword>
<dbReference type="InterPro" id="IPR010994">
    <property type="entry name" value="RuvA_2-like"/>
</dbReference>
<dbReference type="HAMAP" id="MF_00203">
    <property type="entry name" value="UvrC"/>
    <property type="match status" value="1"/>
</dbReference>
<dbReference type="Pfam" id="PF14520">
    <property type="entry name" value="HHH_5"/>
    <property type="match status" value="1"/>
</dbReference>
<name>A0A3E2DG71_9ACTN</name>
<dbReference type="EMBL" id="NOWI01000005">
    <property type="protein sequence ID" value="RFT44409.1"/>
    <property type="molecule type" value="Genomic_DNA"/>
</dbReference>
<dbReference type="SUPFAM" id="SSF82771">
    <property type="entry name" value="GIY-YIG endonuclease"/>
    <property type="match status" value="1"/>
</dbReference>
<dbReference type="Pfam" id="PF02151">
    <property type="entry name" value="UVR"/>
    <property type="match status" value="1"/>
</dbReference>
<dbReference type="GO" id="GO:0009380">
    <property type="term" value="C:excinuclease repair complex"/>
    <property type="evidence" value="ECO:0007669"/>
    <property type="project" value="InterPro"/>
</dbReference>
<comment type="similarity">
    <text evidence="7">Belongs to the UvrC family.</text>
</comment>
<dbReference type="PROSITE" id="PS50165">
    <property type="entry name" value="UVRC"/>
    <property type="match status" value="1"/>
</dbReference>
<evidence type="ECO:0000313" key="14">
    <source>
        <dbReference type="Proteomes" id="UP000259211"/>
    </source>
</evidence>
<dbReference type="GO" id="GO:0003677">
    <property type="term" value="F:DNA binding"/>
    <property type="evidence" value="ECO:0007669"/>
    <property type="project" value="UniProtKB-UniRule"/>
</dbReference>